<feature type="compositionally biased region" description="Polar residues" evidence="1">
    <location>
        <begin position="261"/>
        <end position="274"/>
    </location>
</feature>
<dbReference type="EMBL" id="ML993856">
    <property type="protein sequence ID" value="KAF2205427.1"/>
    <property type="molecule type" value="Genomic_DNA"/>
</dbReference>
<dbReference type="Proteomes" id="UP000799536">
    <property type="component" value="Unassembled WGS sequence"/>
</dbReference>
<dbReference type="AlphaFoldDB" id="A0A9P4JU94"/>
<evidence type="ECO:0000313" key="3">
    <source>
        <dbReference type="Proteomes" id="UP000799536"/>
    </source>
</evidence>
<evidence type="ECO:0000313" key="2">
    <source>
        <dbReference type="EMBL" id="KAF2205427.1"/>
    </source>
</evidence>
<dbReference type="OrthoDB" id="5371646at2759"/>
<evidence type="ECO:0000256" key="1">
    <source>
        <dbReference type="SAM" id="MobiDB-lite"/>
    </source>
</evidence>
<protein>
    <recommendedName>
        <fullName evidence="4">Myb-like domain-containing protein</fullName>
    </recommendedName>
</protein>
<reference evidence="2" key="1">
    <citation type="journal article" date="2020" name="Stud. Mycol.">
        <title>101 Dothideomycetes genomes: a test case for predicting lifestyles and emergence of pathogens.</title>
        <authorList>
            <person name="Haridas S."/>
            <person name="Albert R."/>
            <person name="Binder M."/>
            <person name="Bloem J."/>
            <person name="Labutti K."/>
            <person name="Salamov A."/>
            <person name="Andreopoulos B."/>
            <person name="Baker S."/>
            <person name="Barry K."/>
            <person name="Bills G."/>
            <person name="Bluhm B."/>
            <person name="Cannon C."/>
            <person name="Castanera R."/>
            <person name="Culley D."/>
            <person name="Daum C."/>
            <person name="Ezra D."/>
            <person name="Gonzalez J."/>
            <person name="Henrissat B."/>
            <person name="Kuo A."/>
            <person name="Liang C."/>
            <person name="Lipzen A."/>
            <person name="Lutzoni F."/>
            <person name="Magnuson J."/>
            <person name="Mondo S."/>
            <person name="Nolan M."/>
            <person name="Ohm R."/>
            <person name="Pangilinan J."/>
            <person name="Park H.-J."/>
            <person name="Ramirez L."/>
            <person name="Alfaro M."/>
            <person name="Sun H."/>
            <person name="Tritt A."/>
            <person name="Yoshinaga Y."/>
            <person name="Zwiers L.-H."/>
            <person name="Turgeon B."/>
            <person name="Goodwin S."/>
            <person name="Spatafora J."/>
            <person name="Crous P."/>
            <person name="Grigoriev I."/>
        </authorList>
    </citation>
    <scope>NUCLEOTIDE SEQUENCE</scope>
    <source>
        <strain evidence="2">ATCC 74209</strain>
    </source>
</reference>
<feature type="compositionally biased region" description="Basic and acidic residues" evidence="1">
    <location>
        <begin position="284"/>
        <end position="294"/>
    </location>
</feature>
<proteinExistence type="predicted"/>
<accession>A0A9P4JU94</accession>
<comment type="caution">
    <text evidence="2">The sequence shown here is derived from an EMBL/GenBank/DDBJ whole genome shotgun (WGS) entry which is preliminary data.</text>
</comment>
<evidence type="ECO:0008006" key="4">
    <source>
        <dbReference type="Google" id="ProtNLM"/>
    </source>
</evidence>
<name>A0A9P4JU94_9PLEO</name>
<keyword evidence="3" id="KW-1185">Reference proteome</keyword>
<gene>
    <name evidence="2" type="ORF">GQ43DRAFT_16261</name>
</gene>
<sequence>MEPIRDIPWQEHEKVYLLTEIIKAAPLPSSVLYGLIRDYQIQPKWNDIALPHGRSLRSCQAAYQDITRTYSTPDYRHQQRTQLPPPIIYPGPDISKKRSLPPEPVAPFGVRPIRPRTDISGDPRQLVPINEPVYTISAGEPPNKKKRGRPTKAETEARQAAAAARGETYPPPRKGKPAAPILSAGQSPPGQGPLRAASSVLAPMAPFPSASTPQYPTQPEEGSESTSSKRKRSKPTPLELEKSNRNPSETKSPSIYGPATGDTSRTPAYSSFTPISAPLPSANELRDRDIRMEGAEESQPRTTTPRSFKDTVGI</sequence>
<organism evidence="2 3">
    <name type="scientific">Delitschia confertaspora ATCC 74209</name>
    <dbReference type="NCBI Taxonomy" id="1513339"/>
    <lineage>
        <taxon>Eukaryota</taxon>
        <taxon>Fungi</taxon>
        <taxon>Dikarya</taxon>
        <taxon>Ascomycota</taxon>
        <taxon>Pezizomycotina</taxon>
        <taxon>Dothideomycetes</taxon>
        <taxon>Pleosporomycetidae</taxon>
        <taxon>Pleosporales</taxon>
        <taxon>Delitschiaceae</taxon>
        <taxon>Delitschia</taxon>
    </lineage>
</organism>
<feature type="region of interest" description="Disordered" evidence="1">
    <location>
        <begin position="94"/>
        <end position="314"/>
    </location>
</feature>